<evidence type="ECO:0000256" key="2">
    <source>
        <dbReference type="SAM" id="Phobius"/>
    </source>
</evidence>
<feature type="region of interest" description="Disordered" evidence="1">
    <location>
        <begin position="1"/>
        <end position="93"/>
    </location>
</feature>
<accession>A0A2J6RTD0</accession>
<sequence length="623" mass="70288">MEGKLADSQNELSQDQAVTKVTEGTIRGASPSDERDNYSIRPGYQSDSRSGSKVASNHARNSRKSKAAQDPEQGSSDSQSMSSTSSAELPQWATKPRITIIDVDSTGKPTRYPRVWGNDSGAVEAPELPNGCVRIVLKETAGLKLRDFSAFKKDFRKTVTRKMAPLIKQAAKKQDLSDMMMAAIDARLEHPTGKRRYQYALHRKFSVRYLEKIMRFESDDPGFILQTDLQKSCFRPGIRLDDPEMSPLLSSLKSIHNGNFGFKLPFWEVYTVVKVNLLYDRRAEVCCEFPALQFDTSQEQSLLDMLSPGQERFEELLLSTRSALKLSTGGDTQLTCQLILLDLMRSVSQCWDTFFQKLNLPAVMNSYLFEHDAPAEVLEELEKDVDTSTIISSIIRDSTACSSFLISSIRPRLNMKLHKGKLEADSQHSKRDWDALINEVKFLNQELHHVAEDLVGRSNRELSFFVANLSQNQADSARRLTIVASIFLPLTLSASLLAMTTHVRSLGDLWYDWVGLCVTTGTTILVIFSVWKHAEKATFRAPLIHIRPYLLRIVHTVSVPWGYFLLLVVTASFIVGMFHTKRIALDVLKYGVAGVSGLAFLKMMKGVLKMLRVVLRFVWKEYH</sequence>
<gene>
    <name evidence="3" type="ORF">L207DRAFT_565554</name>
</gene>
<feature type="transmembrane region" description="Helical" evidence="2">
    <location>
        <begin position="510"/>
        <end position="528"/>
    </location>
</feature>
<dbReference type="EMBL" id="KZ613944">
    <property type="protein sequence ID" value="PMD41778.1"/>
    <property type="molecule type" value="Genomic_DNA"/>
</dbReference>
<feature type="compositionally biased region" description="Low complexity" evidence="1">
    <location>
        <begin position="75"/>
        <end position="86"/>
    </location>
</feature>
<evidence type="ECO:0000256" key="1">
    <source>
        <dbReference type="SAM" id="MobiDB-lite"/>
    </source>
</evidence>
<feature type="compositionally biased region" description="Polar residues" evidence="1">
    <location>
        <begin position="45"/>
        <end position="59"/>
    </location>
</feature>
<keyword evidence="2" id="KW-0812">Transmembrane</keyword>
<dbReference type="STRING" id="1149755.A0A2J6RTD0"/>
<organism evidence="3 4">
    <name type="scientific">Hyaloscypha variabilis (strain UAMH 11265 / GT02V1 / F)</name>
    <name type="common">Meliniomyces variabilis</name>
    <dbReference type="NCBI Taxonomy" id="1149755"/>
    <lineage>
        <taxon>Eukaryota</taxon>
        <taxon>Fungi</taxon>
        <taxon>Dikarya</taxon>
        <taxon>Ascomycota</taxon>
        <taxon>Pezizomycotina</taxon>
        <taxon>Leotiomycetes</taxon>
        <taxon>Helotiales</taxon>
        <taxon>Hyaloscyphaceae</taxon>
        <taxon>Hyaloscypha</taxon>
        <taxon>Hyaloscypha variabilis</taxon>
    </lineage>
</organism>
<evidence type="ECO:0008006" key="5">
    <source>
        <dbReference type="Google" id="ProtNLM"/>
    </source>
</evidence>
<dbReference type="AlphaFoldDB" id="A0A2J6RTD0"/>
<dbReference type="OrthoDB" id="5430414at2759"/>
<keyword evidence="4" id="KW-1185">Reference proteome</keyword>
<keyword evidence="2" id="KW-1133">Transmembrane helix</keyword>
<feature type="transmembrane region" description="Helical" evidence="2">
    <location>
        <begin position="480"/>
        <end position="498"/>
    </location>
</feature>
<dbReference type="Proteomes" id="UP000235786">
    <property type="component" value="Unassembled WGS sequence"/>
</dbReference>
<feature type="compositionally biased region" description="Polar residues" evidence="1">
    <location>
        <begin position="7"/>
        <end position="19"/>
    </location>
</feature>
<feature type="transmembrane region" description="Helical" evidence="2">
    <location>
        <begin position="587"/>
        <end position="604"/>
    </location>
</feature>
<proteinExistence type="predicted"/>
<evidence type="ECO:0000313" key="4">
    <source>
        <dbReference type="Proteomes" id="UP000235786"/>
    </source>
</evidence>
<evidence type="ECO:0000313" key="3">
    <source>
        <dbReference type="EMBL" id="PMD41778.1"/>
    </source>
</evidence>
<dbReference type="Gene3D" id="1.20.58.340">
    <property type="entry name" value="Magnesium transport protein CorA, transmembrane region"/>
    <property type="match status" value="1"/>
</dbReference>
<protein>
    <recommendedName>
        <fullName evidence="5">Cora-domain-containing protein</fullName>
    </recommendedName>
</protein>
<reference evidence="3 4" key="1">
    <citation type="submission" date="2016-04" db="EMBL/GenBank/DDBJ databases">
        <title>A degradative enzymes factory behind the ericoid mycorrhizal symbiosis.</title>
        <authorList>
            <consortium name="DOE Joint Genome Institute"/>
            <person name="Martino E."/>
            <person name="Morin E."/>
            <person name="Grelet G."/>
            <person name="Kuo A."/>
            <person name="Kohler A."/>
            <person name="Daghino S."/>
            <person name="Barry K."/>
            <person name="Choi C."/>
            <person name="Cichocki N."/>
            <person name="Clum A."/>
            <person name="Copeland A."/>
            <person name="Hainaut M."/>
            <person name="Haridas S."/>
            <person name="Labutti K."/>
            <person name="Lindquist E."/>
            <person name="Lipzen A."/>
            <person name="Khouja H.-R."/>
            <person name="Murat C."/>
            <person name="Ohm R."/>
            <person name="Olson A."/>
            <person name="Spatafora J."/>
            <person name="Veneault-Fourrey C."/>
            <person name="Henrissat B."/>
            <person name="Grigoriev I."/>
            <person name="Martin F."/>
            <person name="Perotto S."/>
        </authorList>
    </citation>
    <scope>NUCLEOTIDE SEQUENCE [LARGE SCALE GENOMIC DNA]</scope>
    <source>
        <strain evidence="3 4">F</strain>
    </source>
</reference>
<feature type="transmembrane region" description="Helical" evidence="2">
    <location>
        <begin position="549"/>
        <end position="575"/>
    </location>
</feature>
<name>A0A2J6RTD0_HYAVF</name>
<keyword evidence="2" id="KW-0472">Membrane</keyword>